<gene>
    <name evidence="3" type="ORF">CMASS_10015</name>
</gene>
<evidence type="ECO:0000313" key="4">
    <source>
        <dbReference type="Proteomes" id="UP001220064"/>
    </source>
</evidence>
<keyword evidence="4" id="KW-1185">Reference proteome</keyword>
<proteinExistence type="predicted"/>
<feature type="transmembrane region" description="Helical" evidence="2">
    <location>
        <begin position="94"/>
        <end position="116"/>
    </location>
</feature>
<keyword evidence="2" id="KW-1133">Transmembrane helix</keyword>
<feature type="transmembrane region" description="Helical" evidence="2">
    <location>
        <begin position="128"/>
        <end position="147"/>
    </location>
</feature>
<keyword evidence="2" id="KW-0472">Membrane</keyword>
<feature type="transmembrane region" description="Helical" evidence="2">
    <location>
        <begin position="50"/>
        <end position="74"/>
    </location>
</feature>
<keyword evidence="2" id="KW-0812">Transmembrane</keyword>
<name>A0ABY7U9P0_9CORY</name>
<dbReference type="RefSeq" id="WP_022863314.1">
    <property type="nucleotide sequence ID" value="NZ_ATVG01000009.1"/>
</dbReference>
<reference evidence="3 4" key="1">
    <citation type="submission" date="2020-10" db="EMBL/GenBank/DDBJ databases">
        <title>Complete genome sequence of Corynebacterium massiliense DSM 45435, type strain of Corynebacterium massiliense.</title>
        <authorList>
            <person name="Busche T."/>
            <person name="Kalinowski J."/>
            <person name="Ruckert C."/>
        </authorList>
    </citation>
    <scope>NUCLEOTIDE SEQUENCE [LARGE SCALE GENOMIC DNA]</scope>
    <source>
        <strain evidence="3 4">DSM 45435</strain>
    </source>
</reference>
<evidence type="ECO:0000313" key="3">
    <source>
        <dbReference type="EMBL" id="WCZ33411.1"/>
    </source>
</evidence>
<accession>A0ABY7U9P0</accession>
<dbReference type="Proteomes" id="UP001220064">
    <property type="component" value="Chromosome"/>
</dbReference>
<evidence type="ECO:0008006" key="5">
    <source>
        <dbReference type="Google" id="ProtNLM"/>
    </source>
</evidence>
<feature type="region of interest" description="Disordered" evidence="1">
    <location>
        <begin position="1"/>
        <end position="31"/>
    </location>
</feature>
<protein>
    <recommendedName>
        <fullName evidence="5">Integral membrane protein</fullName>
    </recommendedName>
</protein>
<dbReference type="EMBL" id="CP063189">
    <property type="protein sequence ID" value="WCZ33411.1"/>
    <property type="molecule type" value="Genomic_DNA"/>
</dbReference>
<sequence length="153" mass="16677">MNQHPENDLTADADFANRRRPEPQTVEELADSPDPVKVAAANRASSRQAWIYLVTVLVGSLVVGLGTLCITRALDGPLCEAGEATWLCTKTQLYVWAVVAALVPFGGLIGCGVIMVKKINGYLRWRPWMGVFWLLVPVAMTWGLAILQQLATA</sequence>
<evidence type="ECO:0000256" key="2">
    <source>
        <dbReference type="SAM" id="Phobius"/>
    </source>
</evidence>
<evidence type="ECO:0000256" key="1">
    <source>
        <dbReference type="SAM" id="MobiDB-lite"/>
    </source>
</evidence>
<organism evidence="3 4">
    <name type="scientific">Corynebacterium massiliense DSM 45435</name>
    <dbReference type="NCBI Taxonomy" id="1121364"/>
    <lineage>
        <taxon>Bacteria</taxon>
        <taxon>Bacillati</taxon>
        <taxon>Actinomycetota</taxon>
        <taxon>Actinomycetes</taxon>
        <taxon>Mycobacteriales</taxon>
        <taxon>Corynebacteriaceae</taxon>
        <taxon>Corynebacterium</taxon>
    </lineage>
</organism>